<keyword evidence="3" id="KW-1185">Reference proteome</keyword>
<organism evidence="2 3">
    <name type="scientific">Nocardia arthritidis</name>
    <dbReference type="NCBI Taxonomy" id="228602"/>
    <lineage>
        <taxon>Bacteria</taxon>
        <taxon>Bacillati</taxon>
        <taxon>Actinomycetota</taxon>
        <taxon>Actinomycetes</taxon>
        <taxon>Mycobacteriales</taxon>
        <taxon>Nocardiaceae</taxon>
        <taxon>Nocardia</taxon>
    </lineage>
</organism>
<protein>
    <submittedName>
        <fullName evidence="2">Uncharacterized protein</fullName>
    </submittedName>
</protein>
<evidence type="ECO:0000313" key="2">
    <source>
        <dbReference type="EMBL" id="QIS10893.1"/>
    </source>
</evidence>
<gene>
    <name evidence="2" type="ORF">F5544_15045</name>
</gene>
<proteinExistence type="predicted"/>
<name>A0A6G9YD05_9NOCA</name>
<dbReference type="EMBL" id="CP046172">
    <property type="protein sequence ID" value="QIS10893.1"/>
    <property type="molecule type" value="Genomic_DNA"/>
</dbReference>
<dbReference type="RefSeq" id="WP_167473801.1">
    <property type="nucleotide sequence ID" value="NZ_CP046172.1"/>
</dbReference>
<sequence length="97" mass="9296">MASSAMYGIPILPAVFAAIVLGAPAAAAAQGNLIIDGVTYSDPSGCILLGGGTHFMQNDTGSVITIYPTGQCGGSASGILTAGSSGSYTGKSVVIGG</sequence>
<dbReference type="AlphaFoldDB" id="A0A6G9YD05"/>
<dbReference type="Proteomes" id="UP000503540">
    <property type="component" value="Chromosome"/>
</dbReference>
<keyword evidence="1" id="KW-0732">Signal</keyword>
<feature type="signal peptide" evidence="1">
    <location>
        <begin position="1"/>
        <end position="28"/>
    </location>
</feature>
<accession>A0A6G9YD05</accession>
<feature type="chain" id="PRO_5026128744" evidence="1">
    <location>
        <begin position="29"/>
        <end position="97"/>
    </location>
</feature>
<evidence type="ECO:0000313" key="3">
    <source>
        <dbReference type="Proteomes" id="UP000503540"/>
    </source>
</evidence>
<dbReference type="KEGG" id="nah:F5544_15045"/>
<evidence type="ECO:0000256" key="1">
    <source>
        <dbReference type="SAM" id="SignalP"/>
    </source>
</evidence>
<reference evidence="2 3" key="1">
    <citation type="journal article" date="2019" name="ACS Chem. Biol.">
        <title>Identification and Mobilization of a Cryptic Antibiotic Biosynthesis Gene Locus from a Human-Pathogenic Nocardia Isolate.</title>
        <authorList>
            <person name="Herisse M."/>
            <person name="Ishida K."/>
            <person name="Porter J.L."/>
            <person name="Howden B."/>
            <person name="Hertweck C."/>
            <person name="Stinear T.P."/>
            <person name="Pidot S.J."/>
        </authorList>
    </citation>
    <scope>NUCLEOTIDE SEQUENCE [LARGE SCALE GENOMIC DNA]</scope>
    <source>
        <strain evidence="2 3">AUSMDU00012717</strain>
    </source>
</reference>